<dbReference type="PANTHER" id="PTHR33121:SF72">
    <property type="entry name" value="BIFUNCTIONAL DIGUANYLATE CYCLASE WITH GAF AND PAS SENSORY DOMAINS_SIGNALLING PROTEIN WITH EAL DOMAIN"/>
    <property type="match status" value="1"/>
</dbReference>
<protein>
    <submittedName>
        <fullName evidence="4">EAL domain-containing protein</fullName>
    </submittedName>
</protein>
<dbReference type="SUPFAM" id="SSF103190">
    <property type="entry name" value="Sensory domain-like"/>
    <property type="match status" value="1"/>
</dbReference>
<dbReference type="InterPro" id="IPR029151">
    <property type="entry name" value="Sensor-like_sf"/>
</dbReference>
<feature type="domain" description="EAL" evidence="2">
    <location>
        <begin position="512"/>
        <end position="762"/>
    </location>
</feature>
<dbReference type="InterPro" id="IPR035919">
    <property type="entry name" value="EAL_sf"/>
</dbReference>
<dbReference type="NCBIfam" id="TIGR00254">
    <property type="entry name" value="GGDEF"/>
    <property type="match status" value="1"/>
</dbReference>
<dbReference type="PANTHER" id="PTHR33121">
    <property type="entry name" value="CYCLIC DI-GMP PHOSPHODIESTERASE PDEF"/>
    <property type="match status" value="1"/>
</dbReference>
<dbReference type="InterPro" id="IPR001633">
    <property type="entry name" value="EAL_dom"/>
</dbReference>
<keyword evidence="1" id="KW-1133">Transmembrane helix</keyword>
<dbReference type="SUPFAM" id="SSF141868">
    <property type="entry name" value="EAL domain-like"/>
    <property type="match status" value="1"/>
</dbReference>
<dbReference type="CDD" id="cd01948">
    <property type="entry name" value="EAL"/>
    <property type="match status" value="1"/>
</dbReference>
<evidence type="ECO:0000259" key="2">
    <source>
        <dbReference type="PROSITE" id="PS50883"/>
    </source>
</evidence>
<dbReference type="Pfam" id="PF00990">
    <property type="entry name" value="GGDEF"/>
    <property type="match status" value="1"/>
</dbReference>
<evidence type="ECO:0000259" key="3">
    <source>
        <dbReference type="PROSITE" id="PS50887"/>
    </source>
</evidence>
<evidence type="ECO:0000313" key="5">
    <source>
        <dbReference type="Proteomes" id="UP001222800"/>
    </source>
</evidence>
<keyword evidence="1" id="KW-0472">Membrane</keyword>
<sequence>MLEQKIRTAGKTVIKNEEKINDDFLIELMKDFHIDELNWMNENGEILYSSIEQYLGWTTFKGHPLYDFVRSKDQELIEDIRPDSEFGIPFKYGAIKNENGYFVQVGILAENIYKLTQRFDYQTLVEELAQEENIIYATIVDTNLKAIADADIEDIGIIYDAAKETQLQQATNGTISTDEWFYPKIGKKVLEVTAPIFINKKITGALVLGLSMDSVYSSVYTIFITSSIISIMIFLLFLWIQNKNIIRPVNQLNYNINQIDMENNIEYRLPLVENDTFWGLSLSINNLLDKSNTYLYQLKENQHNLKISNQEILAAYQQLTASDEELRAQYDEIQNYTSYIEYLAYNDDLTNLPNRRSFLEKLEESINKNQSGAVMLLDLDNFKEINDTLGHTYGDKVLITVAQALINIKDEQVFVSRFGGDEFLVLIEGENDISIIENYAKKITNIFKNDFMIDENEIYIGCSIGITQYPFDSNQVNQLIINADLAMYKVKALGKNSYMFFKKEMTEKLKKHIEIERILREAITENGFKLLYQPQVCTYTGKIVGFEALLRLKNHSISPAVFIPTLEENGMIIEVGRWVTKEIINQIALWRNNGVDVKSIAINFSAKQLDDSNYITFLENELKKKNVESKYIEIEITESIFLDKKEETITFLNKLRRLGIKIALDDFGTGYSSLSYLTFLPVDKMKLDKSLCDKFLEMENIAIMDNIISLAHSLNLEVLAEGIEDIEQYNRLKVGGCNYIQGYLFSKPVEVTEVEKIYNTVYLEKKLP</sequence>
<keyword evidence="5" id="KW-1185">Reference proteome</keyword>
<dbReference type="SUPFAM" id="SSF55073">
    <property type="entry name" value="Nucleotide cyclase"/>
    <property type="match status" value="1"/>
</dbReference>
<reference evidence="4 5" key="1">
    <citation type="submission" date="2023-03" db="EMBL/GenBank/DDBJ databases">
        <title>Complete genome sequence of Tepidibacter sp. SWIR-1, isolated from a deep-sea hydrothermal vent.</title>
        <authorList>
            <person name="Li X."/>
        </authorList>
    </citation>
    <scope>NUCLEOTIDE SEQUENCE [LARGE SCALE GENOMIC DNA]</scope>
    <source>
        <strain evidence="4 5">SWIR-1</strain>
    </source>
</reference>
<dbReference type="Gene3D" id="3.30.450.20">
    <property type="entry name" value="PAS domain"/>
    <property type="match status" value="1"/>
</dbReference>
<dbReference type="Proteomes" id="UP001222800">
    <property type="component" value="Chromosome"/>
</dbReference>
<dbReference type="SMART" id="SM00267">
    <property type="entry name" value="GGDEF"/>
    <property type="match status" value="1"/>
</dbReference>
<dbReference type="InterPro" id="IPR000160">
    <property type="entry name" value="GGDEF_dom"/>
</dbReference>
<name>A0ABY8EI69_9FIRM</name>
<evidence type="ECO:0000313" key="4">
    <source>
        <dbReference type="EMBL" id="WFD10560.1"/>
    </source>
</evidence>
<keyword evidence="1" id="KW-0812">Transmembrane</keyword>
<dbReference type="Gene3D" id="3.30.70.270">
    <property type="match status" value="1"/>
</dbReference>
<dbReference type="Pfam" id="PF00563">
    <property type="entry name" value="EAL"/>
    <property type="match status" value="1"/>
</dbReference>
<evidence type="ECO:0000256" key="1">
    <source>
        <dbReference type="SAM" id="Phobius"/>
    </source>
</evidence>
<dbReference type="InterPro" id="IPR050706">
    <property type="entry name" value="Cyclic-di-GMP_PDE-like"/>
</dbReference>
<dbReference type="RefSeq" id="WP_277732527.1">
    <property type="nucleotide sequence ID" value="NZ_CP120733.1"/>
</dbReference>
<dbReference type="SMART" id="SM00052">
    <property type="entry name" value="EAL"/>
    <property type="match status" value="1"/>
</dbReference>
<dbReference type="CDD" id="cd01949">
    <property type="entry name" value="GGDEF"/>
    <property type="match status" value="1"/>
</dbReference>
<dbReference type="PROSITE" id="PS50883">
    <property type="entry name" value="EAL"/>
    <property type="match status" value="1"/>
</dbReference>
<feature type="domain" description="GGDEF" evidence="3">
    <location>
        <begin position="370"/>
        <end position="503"/>
    </location>
</feature>
<dbReference type="PROSITE" id="PS50887">
    <property type="entry name" value="GGDEF"/>
    <property type="match status" value="1"/>
</dbReference>
<dbReference type="EMBL" id="CP120733">
    <property type="protein sequence ID" value="WFD10560.1"/>
    <property type="molecule type" value="Genomic_DNA"/>
</dbReference>
<proteinExistence type="predicted"/>
<dbReference type="InterPro" id="IPR043128">
    <property type="entry name" value="Rev_trsase/Diguanyl_cyclase"/>
</dbReference>
<gene>
    <name evidence="4" type="ORF">P4S50_00370</name>
</gene>
<organism evidence="4 5">
    <name type="scientific">Tepidibacter hydrothermalis</name>
    <dbReference type="NCBI Taxonomy" id="3036126"/>
    <lineage>
        <taxon>Bacteria</taxon>
        <taxon>Bacillati</taxon>
        <taxon>Bacillota</taxon>
        <taxon>Clostridia</taxon>
        <taxon>Peptostreptococcales</taxon>
        <taxon>Peptostreptococcaceae</taxon>
        <taxon>Tepidibacter</taxon>
    </lineage>
</organism>
<dbReference type="InterPro" id="IPR029787">
    <property type="entry name" value="Nucleotide_cyclase"/>
</dbReference>
<accession>A0ABY8EI69</accession>
<dbReference type="Gene3D" id="3.20.20.450">
    <property type="entry name" value="EAL domain"/>
    <property type="match status" value="1"/>
</dbReference>
<feature type="transmembrane region" description="Helical" evidence="1">
    <location>
        <begin position="219"/>
        <end position="240"/>
    </location>
</feature>